<dbReference type="GO" id="GO:0016758">
    <property type="term" value="F:hexosyltransferase activity"/>
    <property type="evidence" value="ECO:0007669"/>
    <property type="project" value="UniProtKB-ARBA"/>
</dbReference>
<evidence type="ECO:0000259" key="1">
    <source>
        <dbReference type="Pfam" id="PF00535"/>
    </source>
</evidence>
<dbReference type="SUPFAM" id="SSF53448">
    <property type="entry name" value="Nucleotide-diphospho-sugar transferases"/>
    <property type="match status" value="1"/>
</dbReference>
<evidence type="ECO:0000313" key="2">
    <source>
        <dbReference type="EMBL" id="TMM58195.1"/>
    </source>
</evidence>
<organism evidence="2 3">
    <name type="scientific">Maribacter algarum</name>
    <name type="common">ex Zhang et al. 2020</name>
    <dbReference type="NCBI Taxonomy" id="2578118"/>
    <lineage>
        <taxon>Bacteria</taxon>
        <taxon>Pseudomonadati</taxon>
        <taxon>Bacteroidota</taxon>
        <taxon>Flavobacteriia</taxon>
        <taxon>Flavobacteriales</taxon>
        <taxon>Flavobacteriaceae</taxon>
        <taxon>Maribacter</taxon>
    </lineage>
</organism>
<dbReference type="Proteomes" id="UP000310314">
    <property type="component" value="Unassembled WGS sequence"/>
</dbReference>
<proteinExistence type="predicted"/>
<dbReference type="Gene3D" id="3.90.550.10">
    <property type="entry name" value="Spore Coat Polysaccharide Biosynthesis Protein SpsA, Chain A"/>
    <property type="match status" value="1"/>
</dbReference>
<keyword evidence="2" id="KW-0808">Transferase</keyword>
<protein>
    <submittedName>
        <fullName evidence="2">Glycosyltransferase</fullName>
    </submittedName>
</protein>
<sequence>MIDKNPLISIITVVYNGERYLQQTIDSVANQSYKNIEYIIVDGESTDATLSIIKKNSNHISQWISEPDEGLYDAMNKGIGMAKGVLIGIINSDDWYELNAVETVVNTYLEFPQKTIFHSNRFDVDNDTKKIRKFNPSNFKFKYYGMTYNHPSMFISPREYKEHLYNTTLKSLSDYEFILTAFLRDPDRFYYIDQTLVNYRLDGISAHMGFLESKKEAYLARRQAGMSILERVFAVIFGSLVRLFYPIFKFLK</sequence>
<accession>A0A5S3PT70</accession>
<dbReference type="PANTHER" id="PTHR22916:SF3">
    <property type="entry name" value="UDP-GLCNAC:BETAGAL BETA-1,3-N-ACETYLGLUCOSAMINYLTRANSFERASE-LIKE PROTEIN 1"/>
    <property type="match status" value="1"/>
</dbReference>
<dbReference type="PANTHER" id="PTHR22916">
    <property type="entry name" value="GLYCOSYLTRANSFERASE"/>
    <property type="match status" value="1"/>
</dbReference>
<comment type="caution">
    <text evidence="2">The sequence shown here is derived from an EMBL/GenBank/DDBJ whole genome shotgun (WGS) entry which is preliminary data.</text>
</comment>
<dbReference type="CDD" id="cd06433">
    <property type="entry name" value="GT_2_WfgS_like"/>
    <property type="match status" value="1"/>
</dbReference>
<dbReference type="Pfam" id="PF00535">
    <property type="entry name" value="Glycos_transf_2"/>
    <property type="match status" value="1"/>
</dbReference>
<dbReference type="EMBL" id="VATY01000001">
    <property type="protein sequence ID" value="TMM58195.1"/>
    <property type="molecule type" value="Genomic_DNA"/>
</dbReference>
<dbReference type="InterPro" id="IPR029044">
    <property type="entry name" value="Nucleotide-diphossugar_trans"/>
</dbReference>
<dbReference type="InterPro" id="IPR001173">
    <property type="entry name" value="Glyco_trans_2-like"/>
</dbReference>
<dbReference type="OrthoDB" id="9788101at2"/>
<dbReference type="AlphaFoldDB" id="A0A5S3PT70"/>
<evidence type="ECO:0000313" key="3">
    <source>
        <dbReference type="Proteomes" id="UP000310314"/>
    </source>
</evidence>
<feature type="domain" description="Glycosyltransferase 2-like" evidence="1">
    <location>
        <begin position="9"/>
        <end position="157"/>
    </location>
</feature>
<reference evidence="2 3" key="1">
    <citation type="submission" date="2019-05" db="EMBL/GenBank/DDBJ databases">
        <authorList>
            <person name="Zhang J.-Y."/>
            <person name="Feg X."/>
            <person name="Du Z.-J."/>
        </authorList>
    </citation>
    <scope>NUCLEOTIDE SEQUENCE [LARGE SCALE GENOMIC DNA]</scope>
    <source>
        <strain evidence="2 3">RZ26</strain>
    </source>
</reference>
<dbReference type="RefSeq" id="WP_138656127.1">
    <property type="nucleotide sequence ID" value="NZ_VATY01000001.1"/>
</dbReference>
<keyword evidence="3" id="KW-1185">Reference proteome</keyword>
<name>A0A5S3PT70_9FLAO</name>
<gene>
    <name evidence="2" type="ORF">FEE95_01855</name>
</gene>